<dbReference type="SUPFAM" id="SSF64288">
    <property type="entry name" value="Chorismate lyase-like"/>
    <property type="match status" value="1"/>
</dbReference>
<keyword evidence="1" id="KW-0472">Membrane</keyword>
<organism evidence="2 3">
    <name type="scientific">Sphagnurus paluster</name>
    <dbReference type="NCBI Taxonomy" id="117069"/>
    <lineage>
        <taxon>Eukaryota</taxon>
        <taxon>Fungi</taxon>
        <taxon>Dikarya</taxon>
        <taxon>Basidiomycota</taxon>
        <taxon>Agaricomycotina</taxon>
        <taxon>Agaricomycetes</taxon>
        <taxon>Agaricomycetidae</taxon>
        <taxon>Agaricales</taxon>
        <taxon>Tricholomatineae</taxon>
        <taxon>Lyophyllaceae</taxon>
        <taxon>Sphagnurus</taxon>
    </lineage>
</organism>
<keyword evidence="1" id="KW-1133">Transmembrane helix</keyword>
<gene>
    <name evidence="2" type="ORF">H0H81_011913</name>
</gene>
<name>A0A9P7FU04_9AGAR</name>
<keyword evidence="1" id="KW-0812">Transmembrane</keyword>
<protein>
    <submittedName>
        <fullName evidence="2">Uncharacterized protein</fullName>
    </submittedName>
</protein>
<dbReference type="EMBL" id="JABCKI010005756">
    <property type="protein sequence ID" value="KAG5638567.1"/>
    <property type="molecule type" value="Genomic_DNA"/>
</dbReference>
<dbReference type="Proteomes" id="UP000717328">
    <property type="component" value="Unassembled WGS sequence"/>
</dbReference>
<comment type="caution">
    <text evidence="2">The sequence shown here is derived from an EMBL/GenBank/DDBJ whole genome shotgun (WGS) entry which is preliminary data.</text>
</comment>
<sequence length="272" mass="29804">MARGLGSRDFLSSFHGLRKLLDLSALLYLHKETFSDAFFARPITITLVYSNTFYHATGPSFLPPTPTTPLTLPNPRAITSAAPDCPIIQKRQVHLQCSGKVVCTATSTVRITSPEFAHLFLEEKYAIGQMFSHMGKVPAFELLSVGLGPAPSSASAEKTSVTPTPGMAPAGEQQLWRRYKLVVRDFECEILEVFPARQMFVGAERWLDNLGSPSECVTSEVAGQGKETYLLSVGTARPQTFGLIFVLGLGFLLMLAFEVSMFLTGRSLLCYI</sequence>
<dbReference type="OrthoDB" id="5673at2759"/>
<dbReference type="AlphaFoldDB" id="A0A9P7FU04"/>
<keyword evidence="3" id="KW-1185">Reference proteome</keyword>
<dbReference type="InterPro" id="IPR028978">
    <property type="entry name" value="Chorismate_lyase_/UTRA_dom_sf"/>
</dbReference>
<reference evidence="2" key="2">
    <citation type="submission" date="2021-10" db="EMBL/GenBank/DDBJ databases">
        <title>Phylogenomics reveals ancestral predisposition of the termite-cultivated fungus Termitomyces towards a domesticated lifestyle.</title>
        <authorList>
            <person name="Auxier B."/>
            <person name="Grum-Grzhimaylo A."/>
            <person name="Cardenas M.E."/>
            <person name="Lodge J.D."/>
            <person name="Laessoe T."/>
            <person name="Pedersen O."/>
            <person name="Smith M.E."/>
            <person name="Kuyper T.W."/>
            <person name="Franco-Molano E.A."/>
            <person name="Baroni T.J."/>
            <person name="Aanen D.K."/>
        </authorList>
    </citation>
    <scope>NUCLEOTIDE SEQUENCE</scope>
    <source>
        <strain evidence="2">D49</strain>
    </source>
</reference>
<feature type="transmembrane region" description="Helical" evidence="1">
    <location>
        <begin position="241"/>
        <end position="263"/>
    </location>
</feature>
<reference evidence="2" key="1">
    <citation type="submission" date="2021-02" db="EMBL/GenBank/DDBJ databases">
        <authorList>
            <person name="Nieuwenhuis M."/>
            <person name="Van De Peppel L.J.J."/>
        </authorList>
    </citation>
    <scope>NUCLEOTIDE SEQUENCE</scope>
    <source>
        <strain evidence="2">D49</strain>
    </source>
</reference>
<accession>A0A9P7FU04</accession>
<dbReference type="Gene3D" id="3.40.1410.10">
    <property type="entry name" value="Chorismate lyase-like"/>
    <property type="match status" value="1"/>
</dbReference>
<evidence type="ECO:0000313" key="3">
    <source>
        <dbReference type="Proteomes" id="UP000717328"/>
    </source>
</evidence>
<evidence type="ECO:0000256" key="1">
    <source>
        <dbReference type="SAM" id="Phobius"/>
    </source>
</evidence>
<proteinExistence type="predicted"/>
<evidence type="ECO:0000313" key="2">
    <source>
        <dbReference type="EMBL" id="KAG5638567.1"/>
    </source>
</evidence>